<feature type="transmembrane region" description="Helical" evidence="6">
    <location>
        <begin position="443"/>
        <end position="465"/>
    </location>
</feature>
<dbReference type="PROSITE" id="PS50850">
    <property type="entry name" value="MFS"/>
    <property type="match status" value="1"/>
</dbReference>
<dbReference type="STRING" id="670386.D3AX40"/>
<dbReference type="Gene3D" id="1.20.1250.20">
    <property type="entry name" value="MFS general substrate transporter like domains"/>
    <property type="match status" value="1"/>
</dbReference>
<evidence type="ECO:0000256" key="5">
    <source>
        <dbReference type="SAM" id="MobiDB-lite"/>
    </source>
</evidence>
<feature type="transmembrane region" description="Helical" evidence="6">
    <location>
        <begin position="696"/>
        <end position="714"/>
    </location>
</feature>
<dbReference type="InterPro" id="IPR036259">
    <property type="entry name" value="MFS_trans_sf"/>
</dbReference>
<evidence type="ECO:0000256" key="3">
    <source>
        <dbReference type="ARBA" id="ARBA00022989"/>
    </source>
</evidence>
<accession>D3AX40</accession>
<feature type="transmembrane region" description="Helical" evidence="6">
    <location>
        <begin position="312"/>
        <end position="336"/>
    </location>
</feature>
<feature type="transmembrane region" description="Helical" evidence="6">
    <location>
        <begin position="665"/>
        <end position="684"/>
    </location>
</feature>
<feature type="domain" description="Major facilitator superfamily (MFS) profile" evidence="7">
    <location>
        <begin position="311"/>
        <end position="719"/>
    </location>
</feature>
<dbReference type="Pfam" id="PF00083">
    <property type="entry name" value="Sugar_tr"/>
    <property type="match status" value="1"/>
</dbReference>
<dbReference type="RefSeq" id="XP_020438214.1">
    <property type="nucleotide sequence ID" value="XM_020571691.1"/>
</dbReference>
<keyword evidence="9" id="KW-1185">Reference proteome</keyword>
<dbReference type="PROSITE" id="PS00217">
    <property type="entry name" value="SUGAR_TRANSPORT_2"/>
    <property type="match status" value="1"/>
</dbReference>
<dbReference type="AlphaFoldDB" id="D3AX40"/>
<dbReference type="SUPFAM" id="SSF103473">
    <property type="entry name" value="MFS general substrate transporter"/>
    <property type="match status" value="1"/>
</dbReference>
<feature type="compositionally biased region" description="Basic and acidic residues" evidence="5">
    <location>
        <begin position="752"/>
        <end position="761"/>
    </location>
</feature>
<feature type="transmembrane region" description="Helical" evidence="6">
    <location>
        <begin position="376"/>
        <end position="397"/>
    </location>
</feature>
<feature type="transmembrane region" description="Helical" evidence="6">
    <location>
        <begin position="348"/>
        <end position="369"/>
    </location>
</feature>
<sequence>MTTRGEETQQEELNYIVEFFLYYFFNRCSAKNKFIYQNHMFIPHTLYAIPVTPSKTVAYSMVKKESLLTRFLPGLSTTTPPSSSSPNNKIKNNINVNNNNFTDELNHEEEVETPEQETDSLITDNSTPNNNKNNNNSNNNYFVYIVDDNHSITSLSEKSKDFYTGSIVVDPPINSIKSFLLSPTPPPPLKDDSTTSVDQSDSHRRQTNCNSIEIHPYTTTTDTTHDYNLNSNYFETMSVSNNTSIANNCRDNSSGSSIIRSITNNLLEIQRENTSLSSSQPPLDNSQTTYLLMHDKTEPQQEDTFFQRGKKILIAGTGFLCDAYDLFVINNVLVILKMLYQEEQNSAPVVATAALWGAVAGQLLFGFFADRVGRRIGFIITLSFITLGALGSTLSFNTARVNIFVMLAIWRTVLGFGVGGEYPLSATISSESASTDAKRGAQIASVFSMQGVGIIMSPIIVLILLRICGADHLDVVWRVALAFGGIPGLIMIYFRIRMKETKAFEKRKNTISKREIARYIAKYHWKTLLGTAGNWFIFDIVFYANGLFSSTIISVLGFDGPNSDYDKLFNTVLTALYLALLGLPGYFVGVALIDRVGRRNLQLIGFALLGLTYIIMGATFEYIKKIKALFIILYGLTFFFSNAGPNTTTYVLPSESFPTRVRATCHGISAACGKLGAVLGGYAIQPFFLSNGLGKTLLVCGGISFAGFILTFLCTKETMGRPPIEDDIELSESNDMATPGEPVDKLSTSQKHLVDSEKQEV</sequence>
<dbReference type="PROSITE" id="PS00216">
    <property type="entry name" value="SUGAR_TRANSPORT_1"/>
    <property type="match status" value="1"/>
</dbReference>
<feature type="transmembrane region" description="Helical" evidence="6">
    <location>
        <begin position="626"/>
        <end position="644"/>
    </location>
</feature>
<feature type="region of interest" description="Disordered" evidence="5">
    <location>
        <begin position="73"/>
        <end position="137"/>
    </location>
</feature>
<feature type="region of interest" description="Disordered" evidence="5">
    <location>
        <begin position="179"/>
        <end position="207"/>
    </location>
</feature>
<comment type="caution">
    <text evidence="8">The sequence shown here is derived from an EMBL/GenBank/DDBJ whole genome shotgun (WGS) entry which is preliminary data.</text>
</comment>
<protein>
    <submittedName>
        <fullName evidence="8">Major facilitator superfamily protein</fullName>
    </submittedName>
</protein>
<dbReference type="GeneID" id="31356200"/>
<keyword evidence="4 6" id="KW-0472">Membrane</keyword>
<evidence type="ECO:0000256" key="6">
    <source>
        <dbReference type="SAM" id="Phobius"/>
    </source>
</evidence>
<evidence type="ECO:0000259" key="7">
    <source>
        <dbReference type="PROSITE" id="PS50850"/>
    </source>
</evidence>
<evidence type="ECO:0000313" key="8">
    <source>
        <dbReference type="EMBL" id="EFA86109.1"/>
    </source>
</evidence>
<feature type="transmembrane region" description="Helical" evidence="6">
    <location>
        <begin position="477"/>
        <end position="496"/>
    </location>
</feature>
<dbReference type="CDD" id="cd17364">
    <property type="entry name" value="MFS_PhT"/>
    <property type="match status" value="1"/>
</dbReference>
<feature type="transmembrane region" description="Helical" evidence="6">
    <location>
        <begin position="600"/>
        <end position="620"/>
    </location>
</feature>
<feature type="compositionally biased region" description="Polar residues" evidence="5">
    <location>
        <begin position="119"/>
        <end position="128"/>
    </location>
</feature>
<dbReference type="InterPro" id="IPR005829">
    <property type="entry name" value="Sugar_transporter_CS"/>
</dbReference>
<dbReference type="GO" id="GO:0046943">
    <property type="term" value="F:carboxylic acid transmembrane transporter activity"/>
    <property type="evidence" value="ECO:0007669"/>
    <property type="project" value="TreeGrafter"/>
</dbReference>
<gene>
    <name evidence="8" type="ORF">PPL_00669</name>
</gene>
<feature type="compositionally biased region" description="Low complexity" evidence="5">
    <location>
        <begin position="76"/>
        <end position="100"/>
    </location>
</feature>
<organism evidence="8 9">
    <name type="scientific">Heterostelium pallidum (strain ATCC 26659 / Pp 5 / PN500)</name>
    <name type="common">Cellular slime mold</name>
    <name type="synonym">Polysphondylium pallidum</name>
    <dbReference type="NCBI Taxonomy" id="670386"/>
    <lineage>
        <taxon>Eukaryota</taxon>
        <taxon>Amoebozoa</taxon>
        <taxon>Evosea</taxon>
        <taxon>Eumycetozoa</taxon>
        <taxon>Dictyostelia</taxon>
        <taxon>Acytosteliales</taxon>
        <taxon>Acytosteliaceae</taxon>
        <taxon>Heterostelium</taxon>
    </lineage>
</organism>
<dbReference type="Proteomes" id="UP000001396">
    <property type="component" value="Unassembled WGS sequence"/>
</dbReference>
<name>D3AX40_HETP5</name>
<dbReference type="InterPro" id="IPR020846">
    <property type="entry name" value="MFS_dom"/>
</dbReference>
<dbReference type="EMBL" id="ADBJ01000003">
    <property type="protein sequence ID" value="EFA86109.1"/>
    <property type="molecule type" value="Genomic_DNA"/>
</dbReference>
<feature type="transmembrane region" description="Helical" evidence="6">
    <location>
        <begin position="535"/>
        <end position="556"/>
    </location>
</feature>
<dbReference type="PANTHER" id="PTHR23508">
    <property type="entry name" value="CARBOXYLIC ACID TRANSPORTER PROTEIN HOMOLOG"/>
    <property type="match status" value="1"/>
</dbReference>
<evidence type="ECO:0000256" key="4">
    <source>
        <dbReference type="ARBA" id="ARBA00023136"/>
    </source>
</evidence>
<feature type="transmembrane region" description="Helical" evidence="6">
    <location>
        <begin position="403"/>
        <end position="422"/>
    </location>
</feature>
<evidence type="ECO:0000256" key="1">
    <source>
        <dbReference type="ARBA" id="ARBA00004141"/>
    </source>
</evidence>
<reference evidence="8 9" key="1">
    <citation type="journal article" date="2011" name="Genome Res.">
        <title>Phylogeny-wide analysis of social amoeba genomes highlights ancient origins for complex intercellular communication.</title>
        <authorList>
            <person name="Heidel A.J."/>
            <person name="Lawal H.M."/>
            <person name="Felder M."/>
            <person name="Schilde C."/>
            <person name="Helps N.R."/>
            <person name="Tunggal B."/>
            <person name="Rivero F."/>
            <person name="John U."/>
            <person name="Schleicher M."/>
            <person name="Eichinger L."/>
            <person name="Platzer M."/>
            <person name="Noegel A.A."/>
            <person name="Schaap P."/>
            <person name="Gloeckner G."/>
        </authorList>
    </citation>
    <scope>NUCLEOTIDE SEQUENCE [LARGE SCALE GENOMIC DNA]</scope>
    <source>
        <strain evidence="9">ATCC 26659 / Pp 5 / PN500</strain>
    </source>
</reference>
<dbReference type="FunCoup" id="D3AX40">
    <property type="interactions" value="40"/>
</dbReference>
<dbReference type="InParanoid" id="D3AX40"/>
<dbReference type="InterPro" id="IPR005828">
    <property type="entry name" value="MFS_sugar_transport-like"/>
</dbReference>
<dbReference type="PANTHER" id="PTHR23508:SF10">
    <property type="entry name" value="CARBOXYLIC ACID TRANSPORTER PROTEIN HOMOLOG"/>
    <property type="match status" value="1"/>
</dbReference>
<feature type="region of interest" description="Disordered" evidence="5">
    <location>
        <begin position="724"/>
        <end position="761"/>
    </location>
</feature>
<dbReference type="GO" id="GO:0005886">
    <property type="term" value="C:plasma membrane"/>
    <property type="evidence" value="ECO:0007669"/>
    <property type="project" value="TreeGrafter"/>
</dbReference>
<proteinExistence type="predicted"/>
<evidence type="ECO:0000256" key="2">
    <source>
        <dbReference type="ARBA" id="ARBA00022692"/>
    </source>
</evidence>
<feature type="compositionally biased region" description="Acidic residues" evidence="5">
    <location>
        <begin position="106"/>
        <end position="118"/>
    </location>
</feature>
<evidence type="ECO:0000313" key="9">
    <source>
        <dbReference type="Proteomes" id="UP000001396"/>
    </source>
</evidence>
<feature type="transmembrane region" description="Helical" evidence="6">
    <location>
        <begin position="568"/>
        <end position="593"/>
    </location>
</feature>
<comment type="subcellular location">
    <subcellularLocation>
        <location evidence="1">Membrane</location>
        <topology evidence="1">Multi-pass membrane protein</topology>
    </subcellularLocation>
</comment>
<keyword evidence="2 6" id="KW-0812">Transmembrane</keyword>
<keyword evidence="3 6" id="KW-1133">Transmembrane helix</keyword>